<feature type="region of interest" description="Disordered" evidence="8">
    <location>
        <begin position="417"/>
        <end position="438"/>
    </location>
</feature>
<sequence>MPSLSTAVRTFTMPKSLNESLAEPGRPHLATDSGRSLDGAKKVNDEYTKEQKDPLTSNQPDHKQGITFAAQDKLPKLPIPDLEGSTTKYLAALKPLQTPREHAETQQAVDEFLKSEGPELQERLKKYATGKTSYIEQFWYDSYLNFDNPVVLNLNPFFLLEDDPTPARNNQVTRAASLVVSALSFVRAVRKEELPPDTVRGTPLCMYQYSRLFGTARVPTENGCHIGQDPDSKHIVVLCHGQFYWFDVLDDNSDLIMTEKDVSINLQTIVDDAQQTPIQEAAKGALGVLSTENRKIWSGLRDVMTREEGSNNSDCLGIVDSALFILCLDYTEPASGADLCQNMLCGTSQVEKGVQIGTCTNRWYDKLQIIVCKNGSAGINFEHTGVDGHTVLRFASDVYTDTILRFARSINGQAPSLWASTSPDPSKRDPDSFGDVSTTPHKLEWDMVPELGIALRFAETRLADLIQQNEFQTLDFAAYGKNFMTSMGFSPDAFVQMAFQAAYYGLYGRVECTYEPAMTKVYLHGRTEAIRSVTPESVDFVQTFWAENPPQQKVDALRKACQKHTANTKECAKAQGCDRHLYALFSVWQKAVDEDGAEAASSNGLSSNGYSSPVEGMSERDPASAVGSPGRNSVLSMDGDDVRSIRSNGHRNRGNSSPSRGQHHNMPLLFADSGWDKLNNTIISTSNCGNPSLRHFGFGPTTGDGFGIGYIIKDEGISICASSKHRQTKRFVDALESYLLEIRRILRLTQRRGTSPKASRAREASQSRPAGNRLKSRGRVIKASDAGKIHDPGTMTPVDDSSAQSDDEGLGGYGFFDAGMLLQALKARGEALEDGATKPSERATVNARRREIGKKLRLSEY</sequence>
<feature type="region of interest" description="Disordered" evidence="8">
    <location>
        <begin position="599"/>
        <end position="666"/>
    </location>
</feature>
<dbReference type="PANTHER" id="PTHR22589:SF29">
    <property type="entry name" value="MITOCHONDRIAL CARNITINE O-ACETYLTRANSFERASE-RELATED"/>
    <property type="match status" value="1"/>
</dbReference>
<dbReference type="Proteomes" id="UP000235786">
    <property type="component" value="Unassembled WGS sequence"/>
</dbReference>
<dbReference type="GO" id="GO:0006631">
    <property type="term" value="P:fatty acid metabolic process"/>
    <property type="evidence" value="ECO:0007669"/>
    <property type="project" value="UniProtKB-KW"/>
</dbReference>
<evidence type="ECO:0000256" key="5">
    <source>
        <dbReference type="ARBA" id="ARBA00023098"/>
    </source>
</evidence>
<dbReference type="AlphaFoldDB" id="A0A2J6RKB6"/>
<dbReference type="FunFam" id="1.10.275.20:FF:000003">
    <property type="entry name" value="Carnitine acetyl transferase"/>
    <property type="match status" value="1"/>
</dbReference>
<evidence type="ECO:0000313" key="11">
    <source>
        <dbReference type="Proteomes" id="UP000235786"/>
    </source>
</evidence>
<organism evidence="10 11">
    <name type="scientific">Hyaloscypha variabilis (strain UAMH 11265 / GT02V1 / F)</name>
    <name type="common">Meliniomyces variabilis</name>
    <dbReference type="NCBI Taxonomy" id="1149755"/>
    <lineage>
        <taxon>Eukaryota</taxon>
        <taxon>Fungi</taxon>
        <taxon>Dikarya</taxon>
        <taxon>Ascomycota</taxon>
        <taxon>Pezizomycotina</taxon>
        <taxon>Leotiomycetes</taxon>
        <taxon>Helotiales</taxon>
        <taxon>Hyaloscyphaceae</taxon>
        <taxon>Hyaloscypha</taxon>
        <taxon>Hyaloscypha variabilis</taxon>
    </lineage>
</organism>
<dbReference type="Gene3D" id="1.10.275.20">
    <property type="entry name" value="Choline/Carnitine o-acyltransferase"/>
    <property type="match status" value="1"/>
</dbReference>
<feature type="active site" description="Proton acceptor" evidence="7">
    <location>
        <position position="383"/>
    </location>
</feature>
<evidence type="ECO:0000256" key="7">
    <source>
        <dbReference type="PIRSR" id="PIRSR600542-1"/>
    </source>
</evidence>
<evidence type="ECO:0000256" key="1">
    <source>
        <dbReference type="ARBA" id="ARBA00005232"/>
    </source>
</evidence>
<dbReference type="STRING" id="1149755.A0A2J6RKB6"/>
<feature type="compositionally biased region" description="Basic and acidic residues" evidence="8">
    <location>
        <begin position="38"/>
        <end position="53"/>
    </location>
</feature>
<evidence type="ECO:0000256" key="6">
    <source>
        <dbReference type="ARBA" id="ARBA00023315"/>
    </source>
</evidence>
<dbReference type="GO" id="GO:0004092">
    <property type="term" value="F:carnitine O-acetyltransferase activity"/>
    <property type="evidence" value="ECO:0007669"/>
    <property type="project" value="TreeGrafter"/>
</dbReference>
<dbReference type="GO" id="GO:0005739">
    <property type="term" value="C:mitochondrion"/>
    <property type="evidence" value="ECO:0007669"/>
    <property type="project" value="TreeGrafter"/>
</dbReference>
<keyword evidence="2" id="KW-0813">Transport</keyword>
<proteinExistence type="inferred from homology"/>
<evidence type="ECO:0000313" key="10">
    <source>
        <dbReference type="EMBL" id="PMD38963.1"/>
    </source>
</evidence>
<evidence type="ECO:0000256" key="4">
    <source>
        <dbReference type="ARBA" id="ARBA00022832"/>
    </source>
</evidence>
<protein>
    <submittedName>
        <fullName evidence="10">Carnitine acetyl transferas-like protein</fullName>
    </submittedName>
</protein>
<comment type="similarity">
    <text evidence="1">Belongs to the carnitine/choline acetyltransferase family.</text>
</comment>
<feature type="region of interest" description="Disordered" evidence="8">
    <location>
        <begin position="751"/>
        <end position="806"/>
    </location>
</feature>
<feature type="compositionally biased region" description="Polar residues" evidence="8">
    <location>
        <begin position="1"/>
        <end position="19"/>
    </location>
</feature>
<feature type="compositionally biased region" description="Low complexity" evidence="8">
    <location>
        <begin position="599"/>
        <end position="612"/>
    </location>
</feature>
<dbReference type="InterPro" id="IPR000542">
    <property type="entry name" value="Carn_acyl_trans"/>
</dbReference>
<dbReference type="PROSITE" id="PS00440">
    <property type="entry name" value="ACYLTRANSF_C_2"/>
    <property type="match status" value="1"/>
</dbReference>
<dbReference type="PANTHER" id="PTHR22589">
    <property type="entry name" value="CARNITINE O-ACYLTRANSFERASE"/>
    <property type="match status" value="1"/>
</dbReference>
<name>A0A2J6RKB6_HYAVF</name>
<dbReference type="FunFam" id="3.30.559.70:FF:000003">
    <property type="entry name" value="Carnitine acetyl transferase FacC"/>
    <property type="match status" value="1"/>
</dbReference>
<dbReference type="GO" id="GO:0009437">
    <property type="term" value="P:carnitine metabolic process"/>
    <property type="evidence" value="ECO:0007669"/>
    <property type="project" value="TreeGrafter"/>
</dbReference>
<dbReference type="Pfam" id="PF00755">
    <property type="entry name" value="Carn_acyltransf"/>
    <property type="match status" value="1"/>
</dbReference>
<dbReference type="FunFam" id="3.30.559.10:FF:000019">
    <property type="entry name" value="Carnitine acetyl transferase"/>
    <property type="match status" value="1"/>
</dbReference>
<evidence type="ECO:0000256" key="8">
    <source>
        <dbReference type="SAM" id="MobiDB-lite"/>
    </source>
</evidence>
<accession>A0A2J6RKB6</accession>
<evidence type="ECO:0000256" key="2">
    <source>
        <dbReference type="ARBA" id="ARBA00022448"/>
    </source>
</evidence>
<gene>
    <name evidence="10" type="ORF">L207DRAFT_544940</name>
</gene>
<keyword evidence="5" id="KW-0443">Lipid metabolism</keyword>
<keyword evidence="6" id="KW-0012">Acyltransferase</keyword>
<evidence type="ECO:0000259" key="9">
    <source>
        <dbReference type="Pfam" id="PF00755"/>
    </source>
</evidence>
<dbReference type="InterPro" id="IPR042572">
    <property type="entry name" value="Carn_acyl_trans_N"/>
</dbReference>
<dbReference type="OrthoDB" id="240216at2759"/>
<dbReference type="Gene3D" id="3.30.559.10">
    <property type="entry name" value="Chloramphenicol acetyltransferase-like domain"/>
    <property type="match status" value="1"/>
</dbReference>
<dbReference type="InterPro" id="IPR039551">
    <property type="entry name" value="Cho/carn_acyl_trans"/>
</dbReference>
<feature type="domain" description="Choline/carnitine acyltransferase" evidence="9">
    <location>
        <begin position="77"/>
        <end position="736"/>
    </location>
</feature>
<keyword evidence="3" id="KW-0808">Transferase</keyword>
<dbReference type="InterPro" id="IPR023213">
    <property type="entry name" value="CAT-like_dom_sf"/>
</dbReference>
<keyword evidence="11" id="KW-1185">Reference proteome</keyword>
<reference evidence="10 11" key="1">
    <citation type="submission" date="2016-04" db="EMBL/GenBank/DDBJ databases">
        <title>A degradative enzymes factory behind the ericoid mycorrhizal symbiosis.</title>
        <authorList>
            <consortium name="DOE Joint Genome Institute"/>
            <person name="Martino E."/>
            <person name="Morin E."/>
            <person name="Grelet G."/>
            <person name="Kuo A."/>
            <person name="Kohler A."/>
            <person name="Daghino S."/>
            <person name="Barry K."/>
            <person name="Choi C."/>
            <person name="Cichocki N."/>
            <person name="Clum A."/>
            <person name="Copeland A."/>
            <person name="Hainaut M."/>
            <person name="Haridas S."/>
            <person name="Labutti K."/>
            <person name="Lindquist E."/>
            <person name="Lipzen A."/>
            <person name="Khouja H.-R."/>
            <person name="Murat C."/>
            <person name="Ohm R."/>
            <person name="Olson A."/>
            <person name="Spatafora J."/>
            <person name="Veneault-Fourrey C."/>
            <person name="Henrissat B."/>
            <person name="Grigoriev I."/>
            <person name="Martin F."/>
            <person name="Perotto S."/>
        </authorList>
    </citation>
    <scope>NUCLEOTIDE SEQUENCE [LARGE SCALE GENOMIC DNA]</scope>
    <source>
        <strain evidence="10 11">F</strain>
    </source>
</reference>
<dbReference type="SUPFAM" id="SSF52777">
    <property type="entry name" value="CoA-dependent acyltransferases"/>
    <property type="match status" value="2"/>
</dbReference>
<dbReference type="EMBL" id="KZ613947">
    <property type="protein sequence ID" value="PMD38963.1"/>
    <property type="molecule type" value="Genomic_DNA"/>
</dbReference>
<dbReference type="FunFam" id="3.30.559.10:FF:000025">
    <property type="entry name" value="Carnitine acetyl transferase"/>
    <property type="match status" value="1"/>
</dbReference>
<feature type="region of interest" description="Disordered" evidence="8">
    <location>
        <begin position="1"/>
        <end position="62"/>
    </location>
</feature>
<evidence type="ECO:0000256" key="3">
    <source>
        <dbReference type="ARBA" id="ARBA00022679"/>
    </source>
</evidence>
<keyword evidence="4" id="KW-0276">Fatty acid metabolism</keyword>
<dbReference type="InterPro" id="IPR042231">
    <property type="entry name" value="Cho/carn_acyl_trans_2"/>
</dbReference>
<dbReference type="Gene3D" id="3.30.559.70">
    <property type="entry name" value="Choline/Carnitine o-acyltransferase, domain 2"/>
    <property type="match status" value="1"/>
</dbReference>